<keyword evidence="4" id="KW-1185">Reference proteome</keyword>
<keyword evidence="1" id="KW-0812">Transmembrane</keyword>
<feature type="domain" description="Calcineurin-like phosphoesterase" evidence="2">
    <location>
        <begin position="150"/>
        <end position="317"/>
    </location>
</feature>
<reference evidence="3 4" key="1">
    <citation type="submission" date="2019-09" db="EMBL/GenBank/DDBJ databases">
        <title>In-depth cultivation of the pig gut microbiome towards novel bacterial diversity and tailored functional studies.</title>
        <authorList>
            <person name="Wylensek D."/>
            <person name="Hitch T.C.A."/>
            <person name="Clavel T."/>
        </authorList>
    </citation>
    <scope>NUCLEOTIDE SEQUENCE [LARGE SCALE GENOMIC DNA]</scope>
    <source>
        <strain evidence="3 4">PG-178-WT-4</strain>
    </source>
</reference>
<feature type="transmembrane region" description="Helical" evidence="1">
    <location>
        <begin position="30"/>
        <end position="49"/>
    </location>
</feature>
<dbReference type="SUPFAM" id="SSF56300">
    <property type="entry name" value="Metallo-dependent phosphatases"/>
    <property type="match status" value="1"/>
</dbReference>
<dbReference type="EMBL" id="VUMH01000001">
    <property type="protein sequence ID" value="MSS26656.1"/>
    <property type="molecule type" value="Genomic_DNA"/>
</dbReference>
<evidence type="ECO:0000259" key="2">
    <source>
        <dbReference type="Pfam" id="PF00149"/>
    </source>
</evidence>
<keyword evidence="1" id="KW-1133">Transmembrane helix</keyword>
<dbReference type="Pfam" id="PF00149">
    <property type="entry name" value="Metallophos"/>
    <property type="match status" value="1"/>
</dbReference>
<protein>
    <submittedName>
        <fullName evidence="3">Metallophosphoesterase</fullName>
    </submittedName>
</protein>
<sequence length="380" mass="41466">MLHFLTTVLSLYVIVRLILPLRLPLWVKLVLALLVLLFALKLYFFRLAFGTMMPELPRWLMAATGVLHGSLVLLIILCALRDALLLALWLARKFLPQLPALSFSSGQWAAGLLALSLLLSATAVRQALRVPDVHKFNLVLPRLPRALDGLRIVQLSDLHISPAFPRDWVRAVVDRVNALKPDLIVITGDLADGPPARRNEDIAPLAHLRAPLGVFSCAGNHEYYWGYQGWMKKSRAQGIHPLENAHVVLETRGRQLVLAGVTDQAAPAFGLPGPDIPQALAGAPPDATRIMLAHRPRLIAQSAEENVDLQLSGHTHGGQLAGVNQLMAFFNDGFLAGNYHAGDATLYVSPGSGLWAGFPLRLLVPSEITEITLRAPRSAP</sequence>
<comment type="caution">
    <text evidence="3">The sequence shown here is derived from an EMBL/GenBank/DDBJ whole genome shotgun (WGS) entry which is preliminary data.</text>
</comment>
<dbReference type="PANTHER" id="PTHR31302:SF0">
    <property type="entry name" value="TRANSMEMBRANE PROTEIN WITH METALLOPHOSPHOESTERASE DOMAIN"/>
    <property type="match status" value="1"/>
</dbReference>
<name>A0A6L5XHM4_9BACT</name>
<evidence type="ECO:0000313" key="3">
    <source>
        <dbReference type="EMBL" id="MSS26656.1"/>
    </source>
</evidence>
<dbReference type="InterPro" id="IPR051158">
    <property type="entry name" value="Metallophosphoesterase_sf"/>
</dbReference>
<keyword evidence="1" id="KW-0472">Membrane</keyword>
<proteinExistence type="predicted"/>
<dbReference type="InterPro" id="IPR004843">
    <property type="entry name" value="Calcineurin-like_PHP"/>
</dbReference>
<dbReference type="RefSeq" id="WP_154508349.1">
    <property type="nucleotide sequence ID" value="NZ_VUMH01000001.1"/>
</dbReference>
<dbReference type="GO" id="GO:0016787">
    <property type="term" value="F:hydrolase activity"/>
    <property type="evidence" value="ECO:0007669"/>
    <property type="project" value="InterPro"/>
</dbReference>
<evidence type="ECO:0000313" key="4">
    <source>
        <dbReference type="Proteomes" id="UP000477488"/>
    </source>
</evidence>
<organism evidence="3 4">
    <name type="scientific">Desulfovibrio porci</name>
    <dbReference type="NCBI Taxonomy" id="2605782"/>
    <lineage>
        <taxon>Bacteria</taxon>
        <taxon>Pseudomonadati</taxon>
        <taxon>Thermodesulfobacteriota</taxon>
        <taxon>Desulfovibrionia</taxon>
        <taxon>Desulfovibrionales</taxon>
        <taxon>Desulfovibrionaceae</taxon>
        <taxon>Desulfovibrio</taxon>
    </lineage>
</organism>
<dbReference type="Gene3D" id="3.60.21.10">
    <property type="match status" value="1"/>
</dbReference>
<feature type="transmembrane region" description="Helical" evidence="1">
    <location>
        <begin position="61"/>
        <end position="88"/>
    </location>
</feature>
<accession>A0A6L5XHM4</accession>
<dbReference type="PANTHER" id="PTHR31302">
    <property type="entry name" value="TRANSMEMBRANE PROTEIN WITH METALLOPHOSPHOESTERASE DOMAIN-RELATED"/>
    <property type="match status" value="1"/>
</dbReference>
<dbReference type="CDD" id="cd07385">
    <property type="entry name" value="MPP_YkuE_C"/>
    <property type="match status" value="1"/>
</dbReference>
<dbReference type="InterPro" id="IPR029052">
    <property type="entry name" value="Metallo-depent_PP-like"/>
</dbReference>
<gene>
    <name evidence="3" type="ORF">FYJ44_01035</name>
</gene>
<evidence type="ECO:0000256" key="1">
    <source>
        <dbReference type="SAM" id="Phobius"/>
    </source>
</evidence>
<dbReference type="Proteomes" id="UP000477488">
    <property type="component" value="Unassembled WGS sequence"/>
</dbReference>
<dbReference type="AlphaFoldDB" id="A0A6L5XHM4"/>